<dbReference type="SMART" id="SM00320">
    <property type="entry name" value="WD40"/>
    <property type="match status" value="1"/>
</dbReference>
<dbReference type="InterPro" id="IPR008893">
    <property type="entry name" value="WGR_domain"/>
</dbReference>
<protein>
    <submittedName>
        <fullName evidence="2">WGR domain-containing protein</fullName>
    </submittedName>
</protein>
<dbReference type="InterPro" id="IPR050458">
    <property type="entry name" value="LolB"/>
</dbReference>
<evidence type="ECO:0000313" key="2">
    <source>
        <dbReference type="EMBL" id="RSK46320.1"/>
    </source>
</evidence>
<proteinExistence type="predicted"/>
<dbReference type="InterPro" id="IPR011047">
    <property type="entry name" value="Quinoprotein_ADH-like_sf"/>
</dbReference>
<dbReference type="SMART" id="SM00773">
    <property type="entry name" value="WGR"/>
    <property type="match status" value="1"/>
</dbReference>
<accession>A0A428KIU9</accession>
<dbReference type="EMBL" id="RWIU01000001">
    <property type="protein sequence ID" value="RSK46320.1"/>
    <property type="molecule type" value="Genomic_DNA"/>
</dbReference>
<dbReference type="AlphaFoldDB" id="A0A428KIU9"/>
<dbReference type="Proteomes" id="UP000270291">
    <property type="component" value="Unassembled WGS sequence"/>
</dbReference>
<dbReference type="PANTHER" id="PTHR30634:SF13">
    <property type="entry name" value="PROTEIN YEHF"/>
    <property type="match status" value="1"/>
</dbReference>
<dbReference type="InterPro" id="IPR036930">
    <property type="entry name" value="WGR_dom_sf"/>
</dbReference>
<feature type="domain" description="WGR" evidence="1">
    <location>
        <begin position="1"/>
        <end position="83"/>
    </location>
</feature>
<dbReference type="Pfam" id="PF13360">
    <property type="entry name" value="PQQ_2"/>
    <property type="match status" value="1"/>
</dbReference>
<dbReference type="OrthoDB" id="9781333at2"/>
<dbReference type="PROSITE" id="PS51977">
    <property type="entry name" value="WGR"/>
    <property type="match status" value="1"/>
</dbReference>
<evidence type="ECO:0000313" key="3">
    <source>
        <dbReference type="Proteomes" id="UP000270291"/>
    </source>
</evidence>
<dbReference type="SUPFAM" id="SSF50998">
    <property type="entry name" value="Quinoprotein alcohol dehydrogenase-like"/>
    <property type="match status" value="1"/>
</dbReference>
<dbReference type="InterPro" id="IPR049809">
    <property type="entry name" value="YehF/YfeS-like_WGR"/>
</dbReference>
<comment type="caution">
    <text evidence="2">The sequence shown here is derived from an EMBL/GenBank/DDBJ whole genome shotgun (WGS) entry which is preliminary data.</text>
</comment>
<gene>
    <name evidence="2" type="ORF">EI293_03890</name>
</gene>
<dbReference type="RefSeq" id="WP_125435825.1">
    <property type="nucleotide sequence ID" value="NZ_RWIU01000001.1"/>
</dbReference>
<dbReference type="Pfam" id="PF05406">
    <property type="entry name" value="WGR"/>
    <property type="match status" value="1"/>
</dbReference>
<dbReference type="Gene3D" id="2.20.140.10">
    <property type="entry name" value="WGR domain"/>
    <property type="match status" value="1"/>
</dbReference>
<evidence type="ECO:0000259" key="1">
    <source>
        <dbReference type="PROSITE" id="PS51977"/>
    </source>
</evidence>
<dbReference type="SUPFAM" id="SSF142921">
    <property type="entry name" value="WGR domain-like"/>
    <property type="match status" value="1"/>
</dbReference>
<dbReference type="CDD" id="cd07996">
    <property type="entry name" value="WGR_MMR_like"/>
    <property type="match status" value="1"/>
</dbReference>
<sequence>MQTYYLEFSEEEASGSSHKFYEAVVDGTLLTLSYGRIGTAGTSTSQVCASEEAATKLALKKVAEKKRKGYEEATKGVRQKRTITRRVIESRPSTSKNTAPVLWRFRTSSIAFGIFVDEKGCWIGNQEGRVFKLSHEAEVQLQYQLSEGVKCIVSDGSWVYVGCDDGNVYDLAGKTPRLAYEINPAIDIYWLDIRNGLLAVSDAGGNLTTVNYEDEEQWAVKTAGSQAWMARCDAAGRIFYGDSAGVSCYYGWEQGTRVWQQPTAEVLFGWLDADHVYAGTARGKVHKFTREGQPVQTFQADSAVFSCATSPGGRHVFAGDNSSSVYCFDESGQRLWKLATGCGSACSMQYFQERLYLVTTDGSLACLDVSEAAIAQAQQGVVQAARSIKAPTEAVAVVQSDVLEAAPAAAQGVVLRCVKESGKLRVKVETTGYHADWNVQFPKNLRREGQRYLAEQLEPAAHGHFYRVLGNIYALNAGR</sequence>
<name>A0A428KIU9_9BACT</name>
<dbReference type="InterPro" id="IPR015943">
    <property type="entry name" value="WD40/YVTN_repeat-like_dom_sf"/>
</dbReference>
<reference evidence="2 3" key="1">
    <citation type="submission" date="2018-12" db="EMBL/GenBank/DDBJ databases">
        <authorList>
            <person name="Feng G."/>
            <person name="Zhu H."/>
        </authorList>
    </citation>
    <scope>NUCLEOTIDE SEQUENCE [LARGE SCALE GENOMIC DNA]</scope>
    <source>
        <strain evidence="2 3">LMG 26000</strain>
    </source>
</reference>
<dbReference type="PANTHER" id="PTHR30634">
    <property type="entry name" value="OUTER MEMBRANE LOLAB LIPOPROTEIN INSERTION APPARATUS"/>
    <property type="match status" value="1"/>
</dbReference>
<keyword evidence="3" id="KW-1185">Reference proteome</keyword>
<dbReference type="Gene3D" id="2.130.10.10">
    <property type="entry name" value="YVTN repeat-like/Quinoprotein amine dehydrogenase"/>
    <property type="match status" value="2"/>
</dbReference>
<dbReference type="InterPro" id="IPR001680">
    <property type="entry name" value="WD40_rpt"/>
</dbReference>
<dbReference type="InterPro" id="IPR002372">
    <property type="entry name" value="PQQ_rpt_dom"/>
</dbReference>
<organism evidence="2 3">
    <name type="scientific">Hymenobacter perfusus</name>
    <dbReference type="NCBI Taxonomy" id="1236770"/>
    <lineage>
        <taxon>Bacteria</taxon>
        <taxon>Pseudomonadati</taxon>
        <taxon>Bacteroidota</taxon>
        <taxon>Cytophagia</taxon>
        <taxon>Cytophagales</taxon>
        <taxon>Hymenobacteraceae</taxon>
        <taxon>Hymenobacter</taxon>
    </lineage>
</organism>